<dbReference type="Gene3D" id="3.40.1380.20">
    <property type="entry name" value="Pyruvate kinase, C-terminal domain"/>
    <property type="match status" value="1"/>
</dbReference>
<evidence type="ECO:0000256" key="3">
    <source>
        <dbReference type="ARBA" id="ARBA00004997"/>
    </source>
</evidence>
<evidence type="ECO:0000259" key="21">
    <source>
        <dbReference type="Pfam" id="PF02887"/>
    </source>
</evidence>
<evidence type="ECO:0000256" key="7">
    <source>
        <dbReference type="ARBA" id="ARBA00018587"/>
    </source>
</evidence>
<dbReference type="InterPro" id="IPR040442">
    <property type="entry name" value="Pyrv_kinase-like_dom_sf"/>
</dbReference>
<dbReference type="RefSeq" id="WP_091186128.1">
    <property type="nucleotide sequence ID" value="NZ_FNRY01000001.1"/>
</dbReference>
<keyword evidence="23" id="KW-1185">Reference proteome</keyword>
<keyword evidence="8 19" id="KW-0808">Transferase</keyword>
<proteinExistence type="inferred from homology"/>
<evidence type="ECO:0000256" key="19">
    <source>
        <dbReference type="RuleBase" id="RU000504"/>
    </source>
</evidence>
<evidence type="ECO:0000256" key="2">
    <source>
        <dbReference type="ARBA" id="ARBA00001958"/>
    </source>
</evidence>
<dbReference type="Gene3D" id="3.20.20.60">
    <property type="entry name" value="Phosphoenolpyruvate-binding domains"/>
    <property type="match status" value="1"/>
</dbReference>
<dbReference type="NCBIfam" id="NF004491">
    <property type="entry name" value="PRK05826.1"/>
    <property type="match status" value="1"/>
</dbReference>
<comment type="subunit">
    <text evidence="5">Homotetramer.</text>
</comment>
<dbReference type="InterPro" id="IPR015793">
    <property type="entry name" value="Pyrv_Knase_brl"/>
</dbReference>
<dbReference type="InterPro" id="IPR011037">
    <property type="entry name" value="Pyrv_Knase-like_insert_dom_sf"/>
</dbReference>
<evidence type="ECO:0000256" key="11">
    <source>
        <dbReference type="ARBA" id="ARBA00022777"/>
    </source>
</evidence>
<dbReference type="GO" id="GO:0004743">
    <property type="term" value="F:pyruvate kinase activity"/>
    <property type="evidence" value="ECO:0007669"/>
    <property type="project" value="UniProtKB-UniRule"/>
</dbReference>
<dbReference type="GO" id="GO:0016301">
    <property type="term" value="F:kinase activity"/>
    <property type="evidence" value="ECO:0007669"/>
    <property type="project" value="UniProtKB-KW"/>
</dbReference>
<evidence type="ECO:0000256" key="10">
    <source>
        <dbReference type="ARBA" id="ARBA00022741"/>
    </source>
</evidence>
<evidence type="ECO:0000256" key="14">
    <source>
        <dbReference type="ARBA" id="ARBA00022958"/>
    </source>
</evidence>
<keyword evidence="9" id="KW-0479">Metal-binding</keyword>
<dbReference type="InterPro" id="IPR015806">
    <property type="entry name" value="Pyrv_Knase_insert_dom_sf"/>
</dbReference>
<dbReference type="PRINTS" id="PR01050">
    <property type="entry name" value="PYRUVTKNASE"/>
</dbReference>
<dbReference type="SUPFAM" id="SSF51621">
    <property type="entry name" value="Phosphoenolpyruvate/pyruvate domain"/>
    <property type="match status" value="1"/>
</dbReference>
<dbReference type="NCBIfam" id="NF004978">
    <property type="entry name" value="PRK06354.1"/>
    <property type="match status" value="1"/>
</dbReference>
<keyword evidence="13 19" id="KW-0460">Magnesium</keyword>
<dbReference type="InterPro" id="IPR015813">
    <property type="entry name" value="Pyrv/PenolPyrv_kinase-like_dom"/>
</dbReference>
<keyword evidence="15 19" id="KW-0324">Glycolysis</keyword>
<keyword evidence="14" id="KW-0630">Potassium</keyword>
<dbReference type="Pfam" id="PF02887">
    <property type="entry name" value="PK_C"/>
    <property type="match status" value="1"/>
</dbReference>
<evidence type="ECO:0000313" key="23">
    <source>
        <dbReference type="Proteomes" id="UP000199183"/>
    </source>
</evidence>
<accession>A0A1H4QW71</accession>
<evidence type="ECO:0000259" key="20">
    <source>
        <dbReference type="Pfam" id="PF00224"/>
    </source>
</evidence>
<evidence type="ECO:0000256" key="5">
    <source>
        <dbReference type="ARBA" id="ARBA00011881"/>
    </source>
</evidence>
<dbReference type="InterPro" id="IPR018209">
    <property type="entry name" value="Pyrv_Knase_AS"/>
</dbReference>
<dbReference type="Gene3D" id="2.40.33.10">
    <property type="entry name" value="PK beta-barrel domain-like"/>
    <property type="match status" value="1"/>
</dbReference>
<keyword evidence="11 19" id="KW-0418">Kinase</keyword>
<dbReference type="GO" id="GO:0030955">
    <property type="term" value="F:potassium ion binding"/>
    <property type="evidence" value="ECO:0007669"/>
    <property type="project" value="UniProtKB-UniRule"/>
</dbReference>
<dbReference type="PROSITE" id="PS00110">
    <property type="entry name" value="PYRUVATE_KINASE"/>
    <property type="match status" value="1"/>
</dbReference>
<name>A0A1H4QW71_9MICO</name>
<dbReference type="SUPFAM" id="SSF50800">
    <property type="entry name" value="PK beta-barrel domain-like"/>
    <property type="match status" value="1"/>
</dbReference>
<dbReference type="NCBIfam" id="TIGR01064">
    <property type="entry name" value="pyruv_kin"/>
    <property type="match status" value="1"/>
</dbReference>
<comment type="cofactor">
    <cofactor evidence="1">
        <name>Mg(2+)</name>
        <dbReference type="ChEBI" id="CHEBI:18420"/>
    </cofactor>
</comment>
<sequence length="486" mass="52220">MRRAKIVATLGPATSSYENIRALIDAGVNVARMNLSHGSYDVHEGVYANVRKAAADADKPIAVLVDLQGPKIRLGKFEGGPYELAAGDIFTITTEDILGNKDISSTTFKGLPQDVSPGDFLLIDDGKVRVKVLETDGVRVKTEVIVAGPVSNNKGINLPGVAVNVPALSEKDEADLRWGLKLGADFIALSFVRNAADIERVHEIMDEEGITLPVIAKIEKPQAVDALEEIIDAFDGIMVARGDLGVELPLEAVPLVQKRAVELCRRMAKPVIVATQMLESMISSPVPTRAETSDVANAVLDGADAVMLSGETSVGEYPEVTVRTMARIVQATEEHGLERIAPLGSQPRTQGGALTLAASEVAEFVDARYLCVFTETGDSVRRMSRLRTKIPVLAFTPNESTRRRMQLNWGIESFIVDRVTHTDEMFGQVDDILLGTGRAVEGEKVVVISGSPPGISGSTNDVRVHRMGDAHQGVAPAYALVKKQSQ</sequence>
<evidence type="ECO:0000256" key="4">
    <source>
        <dbReference type="ARBA" id="ARBA00008663"/>
    </source>
</evidence>
<dbReference type="SUPFAM" id="SSF52935">
    <property type="entry name" value="PK C-terminal domain-like"/>
    <property type="match status" value="1"/>
</dbReference>
<evidence type="ECO:0000256" key="6">
    <source>
        <dbReference type="ARBA" id="ARBA00012142"/>
    </source>
</evidence>
<evidence type="ECO:0000256" key="13">
    <source>
        <dbReference type="ARBA" id="ARBA00022842"/>
    </source>
</evidence>
<comment type="similarity">
    <text evidence="4 19">Belongs to the pyruvate kinase family.</text>
</comment>
<dbReference type="EMBL" id="FNRY01000001">
    <property type="protein sequence ID" value="SEC23788.1"/>
    <property type="molecule type" value="Genomic_DNA"/>
</dbReference>
<keyword evidence="10" id="KW-0547">Nucleotide-binding</keyword>
<evidence type="ECO:0000256" key="9">
    <source>
        <dbReference type="ARBA" id="ARBA00022723"/>
    </source>
</evidence>
<dbReference type="Proteomes" id="UP000199183">
    <property type="component" value="Unassembled WGS sequence"/>
</dbReference>
<evidence type="ECO:0000256" key="12">
    <source>
        <dbReference type="ARBA" id="ARBA00022840"/>
    </source>
</evidence>
<evidence type="ECO:0000313" key="22">
    <source>
        <dbReference type="EMBL" id="SEC23788.1"/>
    </source>
</evidence>
<dbReference type="InterPro" id="IPR036918">
    <property type="entry name" value="Pyrv_Knase_C_sf"/>
</dbReference>
<comment type="pathway">
    <text evidence="3 19">Carbohydrate degradation; glycolysis; pyruvate from D-glyceraldehyde 3-phosphate: step 5/5.</text>
</comment>
<evidence type="ECO:0000256" key="17">
    <source>
        <dbReference type="ARBA" id="ARBA00048152"/>
    </source>
</evidence>
<dbReference type="FunFam" id="2.40.33.10:FF:000001">
    <property type="entry name" value="Pyruvate kinase"/>
    <property type="match status" value="1"/>
</dbReference>
<dbReference type="PANTHER" id="PTHR11817">
    <property type="entry name" value="PYRUVATE KINASE"/>
    <property type="match status" value="1"/>
</dbReference>
<dbReference type="FunFam" id="3.20.20.60:FF:000025">
    <property type="entry name" value="Pyruvate kinase"/>
    <property type="match status" value="1"/>
</dbReference>
<keyword evidence="12" id="KW-0067">ATP-binding</keyword>
<keyword evidence="16 22" id="KW-0670">Pyruvate</keyword>
<evidence type="ECO:0000256" key="1">
    <source>
        <dbReference type="ARBA" id="ARBA00001946"/>
    </source>
</evidence>
<dbReference type="GO" id="GO:0005524">
    <property type="term" value="F:ATP binding"/>
    <property type="evidence" value="ECO:0007669"/>
    <property type="project" value="UniProtKB-KW"/>
</dbReference>
<organism evidence="22 23">
    <name type="scientific">Paramicrobacterium humi</name>
    <dbReference type="NCBI Taxonomy" id="640635"/>
    <lineage>
        <taxon>Bacteria</taxon>
        <taxon>Bacillati</taxon>
        <taxon>Actinomycetota</taxon>
        <taxon>Actinomycetes</taxon>
        <taxon>Micrococcales</taxon>
        <taxon>Microbacteriaceae</taxon>
        <taxon>Paramicrobacterium</taxon>
    </lineage>
</organism>
<gene>
    <name evidence="22" type="ORF">SAMN04489806_2932</name>
</gene>
<dbReference type="InterPro" id="IPR015795">
    <property type="entry name" value="Pyrv_Knase_C"/>
</dbReference>
<reference evidence="22 23" key="1">
    <citation type="submission" date="2016-10" db="EMBL/GenBank/DDBJ databases">
        <authorList>
            <person name="de Groot N.N."/>
        </authorList>
    </citation>
    <scope>NUCLEOTIDE SEQUENCE [LARGE SCALE GENOMIC DNA]</scope>
    <source>
        <strain evidence="22 23">DSM 21799</strain>
    </source>
</reference>
<feature type="domain" description="Pyruvate kinase C-terminal" evidence="21">
    <location>
        <begin position="354"/>
        <end position="465"/>
    </location>
</feature>
<evidence type="ECO:0000256" key="15">
    <source>
        <dbReference type="ARBA" id="ARBA00023152"/>
    </source>
</evidence>
<dbReference type="UniPathway" id="UPA00109">
    <property type="reaction ID" value="UER00188"/>
</dbReference>
<dbReference type="STRING" id="640635.SAMN04489806_2932"/>
<evidence type="ECO:0000256" key="18">
    <source>
        <dbReference type="NCBIfam" id="TIGR01064"/>
    </source>
</evidence>
<dbReference type="OrthoDB" id="9812123at2"/>
<dbReference type="AlphaFoldDB" id="A0A1H4QW71"/>
<comment type="catalytic activity">
    <reaction evidence="17 19">
        <text>pyruvate + ATP = phosphoenolpyruvate + ADP + H(+)</text>
        <dbReference type="Rhea" id="RHEA:18157"/>
        <dbReference type="ChEBI" id="CHEBI:15361"/>
        <dbReference type="ChEBI" id="CHEBI:15378"/>
        <dbReference type="ChEBI" id="CHEBI:30616"/>
        <dbReference type="ChEBI" id="CHEBI:58702"/>
        <dbReference type="ChEBI" id="CHEBI:456216"/>
        <dbReference type="EC" id="2.7.1.40"/>
    </reaction>
</comment>
<feature type="domain" description="Pyruvate kinase barrel" evidence="20">
    <location>
        <begin position="1"/>
        <end position="322"/>
    </location>
</feature>
<dbReference type="GO" id="GO:0000287">
    <property type="term" value="F:magnesium ion binding"/>
    <property type="evidence" value="ECO:0007669"/>
    <property type="project" value="UniProtKB-UniRule"/>
</dbReference>
<evidence type="ECO:0000256" key="16">
    <source>
        <dbReference type="ARBA" id="ARBA00023317"/>
    </source>
</evidence>
<protein>
    <recommendedName>
        <fullName evidence="7 18">Pyruvate kinase</fullName>
        <ecNumber evidence="6 18">2.7.1.40</ecNumber>
    </recommendedName>
</protein>
<dbReference type="InterPro" id="IPR001697">
    <property type="entry name" value="Pyr_Knase"/>
</dbReference>
<evidence type="ECO:0000256" key="8">
    <source>
        <dbReference type="ARBA" id="ARBA00022679"/>
    </source>
</evidence>
<dbReference type="NCBIfam" id="NF004886">
    <property type="entry name" value="PRK06247.1"/>
    <property type="match status" value="1"/>
</dbReference>
<dbReference type="Pfam" id="PF00224">
    <property type="entry name" value="PK"/>
    <property type="match status" value="1"/>
</dbReference>
<comment type="cofactor">
    <cofactor evidence="2">
        <name>K(+)</name>
        <dbReference type="ChEBI" id="CHEBI:29103"/>
    </cofactor>
</comment>
<dbReference type="EC" id="2.7.1.40" evidence="6 18"/>
<dbReference type="FunFam" id="3.40.1380.20:FF:000009">
    <property type="entry name" value="Pyruvate kinase"/>
    <property type="match status" value="1"/>
</dbReference>